<evidence type="ECO:0000256" key="5">
    <source>
        <dbReference type="ARBA" id="ARBA00023136"/>
    </source>
</evidence>
<evidence type="ECO:0000256" key="6">
    <source>
        <dbReference type="SAM" id="Phobius"/>
    </source>
</evidence>
<dbReference type="STRING" id="595528.A0A0D2WPC1"/>
<dbReference type="SUPFAM" id="SSF49899">
    <property type="entry name" value="Concanavalin A-like lectins/glucanases"/>
    <property type="match status" value="1"/>
</dbReference>
<dbReference type="PROSITE" id="PS51328">
    <property type="entry name" value="L_LECTIN_LIKE"/>
    <property type="match status" value="1"/>
</dbReference>
<dbReference type="PANTHER" id="PTHR12223:SF28">
    <property type="entry name" value="LECTIN, MANNOSE BINDING 1 LIKE"/>
    <property type="match status" value="1"/>
</dbReference>
<keyword evidence="3 7" id="KW-0732">Signal</keyword>
<keyword evidence="10" id="KW-1185">Reference proteome</keyword>
<feature type="chain" id="PRO_5002270083" description="L-type lectin-like domain-containing protein" evidence="7">
    <location>
        <begin position="28"/>
        <end position="421"/>
    </location>
</feature>
<dbReference type="EMBL" id="KE346363">
    <property type="protein sequence ID" value="KJE92483.1"/>
    <property type="molecule type" value="Genomic_DNA"/>
</dbReference>
<feature type="signal peptide" evidence="7">
    <location>
        <begin position="1"/>
        <end position="27"/>
    </location>
</feature>
<evidence type="ECO:0000256" key="2">
    <source>
        <dbReference type="ARBA" id="ARBA00022692"/>
    </source>
</evidence>
<feature type="transmembrane region" description="Helical" evidence="6">
    <location>
        <begin position="391"/>
        <end position="409"/>
    </location>
</feature>
<keyword evidence="2 6" id="KW-0812">Transmembrane</keyword>
<evidence type="ECO:0000256" key="1">
    <source>
        <dbReference type="ARBA" id="ARBA00004479"/>
    </source>
</evidence>
<name>A0A0D2WPC1_CAPO3</name>
<evidence type="ECO:0000256" key="3">
    <source>
        <dbReference type="ARBA" id="ARBA00022729"/>
    </source>
</evidence>
<dbReference type="PANTHER" id="PTHR12223">
    <property type="entry name" value="VESICULAR MANNOSE-BINDING LECTIN"/>
    <property type="match status" value="1"/>
</dbReference>
<sequence>MTLHTTSLLTIGVVVVVVAALLSGVTGAELQPQHSIRPPFSPTGQIPNWDLSGQAAVAGTLVRLTQLEQSKKGAVWNTVPVEMHNWVVSMVIHVVGGVVGGDGIAFWYAKNRLPEGNVYGSAEKFDGLAVILDTYDNDADGLNPALLGFVNDNTIVYDRHTDGKPMAFGQCVRKFRNTAKPFKIEILYQNGELQVSSNLAFDEPLEVCFKKTVHLPTGYYMGISAATGGLSDKHDLIDLVVSSLDGVSTQTSTNTKDRIVKKDLLELVTSFPLLLPSPLQAEQAQPQTPPSESQVNIDRMAAEVRDLSMRILQLQGTIRDVNQQFTGVKETLNRIPPSSIASEGIEGLRALIAQLQHQSVQSTSDIASIAHSQQEILRAITNVHDSAASSLQVWLIFATVLVLALYLVFQARSQRDRNKMF</sequence>
<evidence type="ECO:0000313" key="10">
    <source>
        <dbReference type="Proteomes" id="UP000008743"/>
    </source>
</evidence>
<evidence type="ECO:0000259" key="8">
    <source>
        <dbReference type="PROSITE" id="PS51328"/>
    </source>
</evidence>
<protein>
    <recommendedName>
        <fullName evidence="8">L-type lectin-like domain-containing protein</fullName>
    </recommendedName>
</protein>
<dbReference type="GO" id="GO:0000139">
    <property type="term" value="C:Golgi membrane"/>
    <property type="evidence" value="ECO:0007669"/>
    <property type="project" value="TreeGrafter"/>
</dbReference>
<gene>
    <name evidence="9" type="ORF">CAOG_003443</name>
</gene>
<dbReference type="InParanoid" id="A0A0D2WPC1"/>
<dbReference type="GO" id="GO:0030134">
    <property type="term" value="C:COPII-coated ER to Golgi transport vesicle"/>
    <property type="evidence" value="ECO:0007669"/>
    <property type="project" value="TreeGrafter"/>
</dbReference>
<comment type="subcellular location">
    <subcellularLocation>
        <location evidence="1">Membrane</location>
        <topology evidence="1">Single-pass type I membrane protein</topology>
    </subcellularLocation>
</comment>
<dbReference type="Gene3D" id="2.60.120.200">
    <property type="match status" value="1"/>
</dbReference>
<dbReference type="GO" id="GO:0006888">
    <property type="term" value="P:endoplasmic reticulum to Golgi vesicle-mediated transport"/>
    <property type="evidence" value="ECO:0007669"/>
    <property type="project" value="TreeGrafter"/>
</dbReference>
<dbReference type="GO" id="GO:0005793">
    <property type="term" value="C:endoplasmic reticulum-Golgi intermediate compartment"/>
    <property type="evidence" value="ECO:0007669"/>
    <property type="project" value="TreeGrafter"/>
</dbReference>
<dbReference type="PhylomeDB" id="A0A0D2WPC1"/>
<evidence type="ECO:0000313" key="9">
    <source>
        <dbReference type="EMBL" id="KJE92483.1"/>
    </source>
</evidence>
<dbReference type="GO" id="GO:0005789">
    <property type="term" value="C:endoplasmic reticulum membrane"/>
    <property type="evidence" value="ECO:0007669"/>
    <property type="project" value="TreeGrafter"/>
</dbReference>
<dbReference type="Proteomes" id="UP000008743">
    <property type="component" value="Unassembled WGS sequence"/>
</dbReference>
<dbReference type="InterPro" id="IPR005052">
    <property type="entry name" value="Lectin_leg"/>
</dbReference>
<dbReference type="InterPro" id="IPR051136">
    <property type="entry name" value="Intracellular_Lectin-GPT"/>
</dbReference>
<reference evidence="10" key="1">
    <citation type="submission" date="2011-02" db="EMBL/GenBank/DDBJ databases">
        <title>The Genome Sequence of Capsaspora owczarzaki ATCC 30864.</title>
        <authorList>
            <person name="Russ C."/>
            <person name="Cuomo C."/>
            <person name="Burger G."/>
            <person name="Gray M.W."/>
            <person name="Holland P.W.H."/>
            <person name="King N."/>
            <person name="Lang F.B.F."/>
            <person name="Roger A.J."/>
            <person name="Ruiz-Trillo I."/>
            <person name="Young S.K."/>
            <person name="Zeng Q."/>
            <person name="Gargeya S."/>
            <person name="Alvarado L."/>
            <person name="Berlin A."/>
            <person name="Chapman S.B."/>
            <person name="Chen Z."/>
            <person name="Freedman E."/>
            <person name="Gellesch M."/>
            <person name="Goldberg J."/>
            <person name="Griggs A."/>
            <person name="Gujja S."/>
            <person name="Heilman E."/>
            <person name="Heiman D."/>
            <person name="Howarth C."/>
            <person name="Mehta T."/>
            <person name="Neiman D."/>
            <person name="Pearson M."/>
            <person name="Roberts A."/>
            <person name="Saif S."/>
            <person name="Shea T."/>
            <person name="Shenoy N."/>
            <person name="Sisk P."/>
            <person name="Stolte C."/>
            <person name="Sykes S."/>
            <person name="White J."/>
            <person name="Yandava C."/>
            <person name="Haas B."/>
            <person name="Nusbaum C."/>
            <person name="Birren B."/>
        </authorList>
    </citation>
    <scope>NUCLEOTIDE SEQUENCE</scope>
    <source>
        <strain evidence="10">ATCC 30864</strain>
    </source>
</reference>
<dbReference type="AlphaFoldDB" id="A0A0D2WPC1"/>
<accession>A0A0D2WPC1</accession>
<dbReference type="OrthoDB" id="10265193at2759"/>
<dbReference type="GO" id="GO:0005537">
    <property type="term" value="F:D-mannose binding"/>
    <property type="evidence" value="ECO:0007669"/>
    <property type="project" value="TreeGrafter"/>
</dbReference>
<dbReference type="InterPro" id="IPR013320">
    <property type="entry name" value="ConA-like_dom_sf"/>
</dbReference>
<evidence type="ECO:0000256" key="7">
    <source>
        <dbReference type="SAM" id="SignalP"/>
    </source>
</evidence>
<evidence type="ECO:0000256" key="4">
    <source>
        <dbReference type="ARBA" id="ARBA00022989"/>
    </source>
</evidence>
<organism evidence="9 10">
    <name type="scientific">Capsaspora owczarzaki (strain ATCC 30864)</name>
    <dbReference type="NCBI Taxonomy" id="595528"/>
    <lineage>
        <taxon>Eukaryota</taxon>
        <taxon>Filasterea</taxon>
        <taxon>Capsaspora</taxon>
    </lineage>
</organism>
<dbReference type="Pfam" id="PF03388">
    <property type="entry name" value="Lectin_leg-like"/>
    <property type="match status" value="1"/>
</dbReference>
<feature type="domain" description="L-type lectin-like" evidence="8">
    <location>
        <begin position="28"/>
        <end position="244"/>
    </location>
</feature>
<proteinExistence type="predicted"/>
<keyword evidence="4 6" id="KW-1133">Transmembrane helix</keyword>
<keyword evidence="5 6" id="KW-0472">Membrane</keyword>